<evidence type="ECO:0000256" key="9">
    <source>
        <dbReference type="ARBA" id="ARBA00037407"/>
    </source>
</evidence>
<evidence type="ECO:0000256" key="8">
    <source>
        <dbReference type="ARBA" id="ARBA00023239"/>
    </source>
</evidence>
<dbReference type="SUPFAM" id="SSF53383">
    <property type="entry name" value="PLP-dependent transferases"/>
    <property type="match status" value="1"/>
</dbReference>
<comment type="subunit">
    <text evidence="4">Homodimer.</text>
</comment>
<dbReference type="Proteomes" id="UP001527925">
    <property type="component" value="Unassembled WGS sequence"/>
</dbReference>
<keyword evidence="6" id="KW-0808">Transferase</keyword>
<evidence type="ECO:0000256" key="11">
    <source>
        <dbReference type="ARBA" id="ARBA00040554"/>
    </source>
</evidence>
<proteinExistence type="inferred from homology"/>
<evidence type="ECO:0000259" key="12">
    <source>
        <dbReference type="Pfam" id="PF00266"/>
    </source>
</evidence>
<comment type="cofactor">
    <cofactor evidence="1">
        <name>pyridoxal 5'-phosphate</name>
        <dbReference type="ChEBI" id="CHEBI:597326"/>
    </cofactor>
</comment>
<dbReference type="PANTHER" id="PTHR11601:SF62">
    <property type="entry name" value="SELENOCYSTEINE LYASE"/>
    <property type="match status" value="1"/>
</dbReference>
<evidence type="ECO:0000313" key="13">
    <source>
        <dbReference type="EMBL" id="KAL2913975.1"/>
    </source>
</evidence>
<sequence length="339" mass="35500">MQGRLARKAIEDARGWVAKAVGVAAADVVFTSGGTEANNMVVRTAVEYGKKLGVRPHVVVSGIEHPATLAPAQHLASLGEIDLTVLRASLDEGAVSASDVAAALRPETVLVSVMLVNNETGCIADLPGIVKAVRDWESRLGPAAHRVLVHTDAAQAIGKIQVDAQALGIDYLTFTGHNVVKANEALDQACELVVKNLETYTAAMALVRSEIEKKLEATCPKHLAVVFHGRQTRNGRAPNTTNFSVVERALLESGSAKQSKLCSSRIVERLSAAGVLASRGSACHSGGVAVPSPVLVAYGIDASIAQNALRISVGRDSAVTDADAFCEALWQSCEQVLSS</sequence>
<dbReference type="PANTHER" id="PTHR11601">
    <property type="entry name" value="CYSTEINE DESULFURYLASE FAMILY MEMBER"/>
    <property type="match status" value="1"/>
</dbReference>
<reference evidence="13 14" key="1">
    <citation type="submission" date="2023-09" db="EMBL/GenBank/DDBJ databases">
        <title>Pangenome analysis of Batrachochytrium dendrobatidis and related Chytrids.</title>
        <authorList>
            <person name="Yacoub M.N."/>
            <person name="Stajich J.E."/>
            <person name="James T.Y."/>
        </authorList>
    </citation>
    <scope>NUCLEOTIDE SEQUENCE [LARGE SCALE GENOMIC DNA]</scope>
    <source>
        <strain evidence="13 14">JEL0888</strain>
    </source>
</reference>
<keyword evidence="8" id="KW-0456">Lyase</keyword>
<gene>
    <name evidence="13" type="ORF">HK105_206566</name>
</gene>
<comment type="similarity">
    <text evidence="3">Belongs to the class-V pyridoxal-phosphate-dependent aminotransferase family.</text>
</comment>
<dbReference type="Gene3D" id="1.10.260.50">
    <property type="match status" value="1"/>
</dbReference>
<evidence type="ECO:0000256" key="5">
    <source>
        <dbReference type="ARBA" id="ARBA00022490"/>
    </source>
</evidence>
<evidence type="ECO:0000313" key="14">
    <source>
        <dbReference type="Proteomes" id="UP001527925"/>
    </source>
</evidence>
<dbReference type="Pfam" id="PF00266">
    <property type="entry name" value="Aminotran_5"/>
    <property type="match status" value="1"/>
</dbReference>
<comment type="caution">
    <text evidence="13">The sequence shown here is derived from an EMBL/GenBank/DDBJ whole genome shotgun (WGS) entry which is preliminary data.</text>
</comment>
<evidence type="ECO:0000256" key="1">
    <source>
        <dbReference type="ARBA" id="ARBA00001933"/>
    </source>
</evidence>
<evidence type="ECO:0000256" key="7">
    <source>
        <dbReference type="ARBA" id="ARBA00022898"/>
    </source>
</evidence>
<comment type="function">
    <text evidence="9">Catalyzes the decomposition of L-selenocysteine to L-alanine and elemental selenium.</text>
</comment>
<dbReference type="InterPro" id="IPR000192">
    <property type="entry name" value="Aminotrans_V_dom"/>
</dbReference>
<evidence type="ECO:0000256" key="2">
    <source>
        <dbReference type="ARBA" id="ARBA00004514"/>
    </source>
</evidence>
<protein>
    <recommendedName>
        <fullName evidence="11">Selenocysteine lyase</fullName>
        <ecNumber evidence="10">4.4.1.16</ecNumber>
    </recommendedName>
</protein>
<dbReference type="EMBL" id="JADGIZ020000039">
    <property type="protein sequence ID" value="KAL2913975.1"/>
    <property type="molecule type" value="Genomic_DNA"/>
</dbReference>
<dbReference type="InterPro" id="IPR015422">
    <property type="entry name" value="PyrdxlP-dep_Trfase_small"/>
</dbReference>
<accession>A0ABR4N378</accession>
<keyword evidence="5" id="KW-0963">Cytoplasm</keyword>
<feature type="domain" description="Aminotransferase class V" evidence="12">
    <location>
        <begin position="6"/>
        <end position="178"/>
    </location>
</feature>
<dbReference type="InterPro" id="IPR016454">
    <property type="entry name" value="Cysteine_dSase"/>
</dbReference>
<name>A0ABR4N378_9FUNG</name>
<evidence type="ECO:0000256" key="4">
    <source>
        <dbReference type="ARBA" id="ARBA00011738"/>
    </source>
</evidence>
<dbReference type="EC" id="4.4.1.16" evidence="10"/>
<evidence type="ECO:0000256" key="6">
    <source>
        <dbReference type="ARBA" id="ARBA00022679"/>
    </source>
</evidence>
<dbReference type="Gene3D" id="3.40.640.10">
    <property type="entry name" value="Type I PLP-dependent aspartate aminotransferase-like (Major domain)"/>
    <property type="match status" value="1"/>
</dbReference>
<comment type="subcellular location">
    <subcellularLocation>
        <location evidence="2">Cytoplasm</location>
        <location evidence="2">Cytosol</location>
    </subcellularLocation>
</comment>
<keyword evidence="7" id="KW-0663">Pyridoxal phosphate</keyword>
<evidence type="ECO:0000256" key="3">
    <source>
        <dbReference type="ARBA" id="ARBA00009236"/>
    </source>
</evidence>
<evidence type="ECO:0000256" key="10">
    <source>
        <dbReference type="ARBA" id="ARBA00039054"/>
    </source>
</evidence>
<organism evidence="13 14">
    <name type="scientific">Polyrhizophydium stewartii</name>
    <dbReference type="NCBI Taxonomy" id="2732419"/>
    <lineage>
        <taxon>Eukaryota</taxon>
        <taxon>Fungi</taxon>
        <taxon>Fungi incertae sedis</taxon>
        <taxon>Chytridiomycota</taxon>
        <taxon>Chytridiomycota incertae sedis</taxon>
        <taxon>Chytridiomycetes</taxon>
        <taxon>Rhizophydiales</taxon>
        <taxon>Rhizophydiales incertae sedis</taxon>
        <taxon>Polyrhizophydium</taxon>
    </lineage>
</organism>
<keyword evidence="14" id="KW-1185">Reference proteome</keyword>
<dbReference type="InterPro" id="IPR015424">
    <property type="entry name" value="PyrdxlP-dep_Trfase"/>
</dbReference>
<dbReference type="Gene3D" id="3.90.1150.10">
    <property type="entry name" value="Aspartate Aminotransferase, domain 1"/>
    <property type="match status" value="1"/>
</dbReference>
<dbReference type="InterPro" id="IPR015421">
    <property type="entry name" value="PyrdxlP-dep_Trfase_major"/>
</dbReference>
<dbReference type="PIRSF" id="PIRSF005572">
    <property type="entry name" value="NifS"/>
    <property type="match status" value="1"/>
</dbReference>